<dbReference type="Pfam" id="PF01084">
    <property type="entry name" value="Ribosomal_S18"/>
    <property type="match status" value="1"/>
</dbReference>
<accession>A0A6J0B694</accession>
<protein>
    <submittedName>
        <fullName evidence="5">28S ribosomal protein S18c, mitochondrial</fullName>
    </submittedName>
</protein>
<dbReference type="SUPFAM" id="SSF46911">
    <property type="entry name" value="Ribosomal protein S18"/>
    <property type="match status" value="1"/>
</dbReference>
<dbReference type="OrthoDB" id="10066799at2759"/>
<evidence type="ECO:0000256" key="2">
    <source>
        <dbReference type="ARBA" id="ARBA00022980"/>
    </source>
</evidence>
<dbReference type="InterPro" id="IPR036870">
    <property type="entry name" value="Ribosomal_bS18_sf"/>
</dbReference>
<dbReference type="GO" id="GO:0005763">
    <property type="term" value="C:mitochondrial small ribosomal subunit"/>
    <property type="evidence" value="ECO:0007669"/>
    <property type="project" value="TreeGrafter"/>
</dbReference>
<dbReference type="PANTHER" id="PTHR13479:SF40">
    <property type="entry name" value="SMALL RIBOSOMAL SUBUNIT PROTEIN BS18M"/>
    <property type="match status" value="1"/>
</dbReference>
<dbReference type="KEGG" id="nlo:107217522"/>
<dbReference type="GO" id="GO:0032543">
    <property type="term" value="P:mitochondrial translation"/>
    <property type="evidence" value="ECO:0007669"/>
    <property type="project" value="TreeGrafter"/>
</dbReference>
<dbReference type="RefSeq" id="XP_015510570.1">
    <property type="nucleotide sequence ID" value="XM_015655084.2"/>
</dbReference>
<keyword evidence="4" id="KW-1185">Reference proteome</keyword>
<evidence type="ECO:0000313" key="4">
    <source>
        <dbReference type="Proteomes" id="UP000829291"/>
    </source>
</evidence>
<dbReference type="GO" id="GO:0070181">
    <property type="term" value="F:small ribosomal subunit rRNA binding"/>
    <property type="evidence" value="ECO:0007669"/>
    <property type="project" value="TreeGrafter"/>
</dbReference>
<evidence type="ECO:0000256" key="1">
    <source>
        <dbReference type="ARBA" id="ARBA00005589"/>
    </source>
</evidence>
<evidence type="ECO:0000313" key="5">
    <source>
        <dbReference type="RefSeq" id="XP_015510570.1"/>
    </source>
</evidence>
<proteinExistence type="inferred from homology"/>
<reference evidence="5" key="1">
    <citation type="submission" date="2025-08" db="UniProtKB">
        <authorList>
            <consortium name="RefSeq"/>
        </authorList>
    </citation>
    <scope>IDENTIFICATION</scope>
    <source>
        <tissue evidence="5">Thorax and Abdomen</tissue>
    </source>
</reference>
<dbReference type="InterPro" id="IPR001648">
    <property type="entry name" value="Ribosomal_bS18"/>
</dbReference>
<gene>
    <name evidence="5" type="primary">LOC107217522</name>
</gene>
<comment type="similarity">
    <text evidence="1">Belongs to the bacterial ribosomal protein bS18 family.</text>
</comment>
<sequence length="154" mass="18231">MFFCKHQTHKMSSYVLTRSFVGAAKKILWRTLHRPIHEAAESHQISNEEIQADLPVQLEKNPYEKPRVKCILCKYNIEPDYKNVRLLSQFQSRYTGRIYGRHITGLCKSKQAKVEHEILKAQNAGFMAYYFKDVTYVKDPQLFDPDHPFRPHNY</sequence>
<name>A0A6J0B694_NEOLC</name>
<keyword evidence="3" id="KW-0687">Ribonucleoprotein</keyword>
<dbReference type="Gene3D" id="4.10.640.10">
    <property type="entry name" value="Ribosomal protein S18"/>
    <property type="match status" value="1"/>
</dbReference>
<dbReference type="FunCoup" id="A0A6J0B694">
    <property type="interactions" value="837"/>
</dbReference>
<dbReference type="PANTHER" id="PTHR13479">
    <property type="entry name" value="30S RIBOSOMAL PROTEIN S18"/>
    <property type="match status" value="1"/>
</dbReference>
<keyword evidence="2 5" id="KW-0689">Ribosomal protein</keyword>
<dbReference type="AlphaFoldDB" id="A0A6J0B694"/>
<dbReference type="InParanoid" id="A0A6J0B694"/>
<dbReference type="CTD" id="51023"/>
<dbReference type="GeneID" id="107217522"/>
<evidence type="ECO:0000256" key="3">
    <source>
        <dbReference type="ARBA" id="ARBA00023274"/>
    </source>
</evidence>
<organism evidence="5">
    <name type="scientific">Neodiprion lecontei</name>
    <name type="common">Redheaded pine sawfly</name>
    <dbReference type="NCBI Taxonomy" id="441921"/>
    <lineage>
        <taxon>Eukaryota</taxon>
        <taxon>Metazoa</taxon>
        <taxon>Ecdysozoa</taxon>
        <taxon>Arthropoda</taxon>
        <taxon>Hexapoda</taxon>
        <taxon>Insecta</taxon>
        <taxon>Pterygota</taxon>
        <taxon>Neoptera</taxon>
        <taxon>Endopterygota</taxon>
        <taxon>Hymenoptera</taxon>
        <taxon>Tenthredinoidea</taxon>
        <taxon>Diprionidae</taxon>
        <taxon>Diprioninae</taxon>
        <taxon>Neodiprion</taxon>
    </lineage>
</organism>
<dbReference type="Proteomes" id="UP000829291">
    <property type="component" value="Chromosome 3"/>
</dbReference>
<dbReference type="GO" id="GO:0003735">
    <property type="term" value="F:structural constituent of ribosome"/>
    <property type="evidence" value="ECO:0007669"/>
    <property type="project" value="InterPro"/>
</dbReference>
<dbReference type="FunFam" id="4.10.640.10:FF:000018">
    <property type="entry name" value="28S ribosomal protein S18C, mitochondrial"/>
    <property type="match status" value="1"/>
</dbReference>